<sequence>MERVLSNKKAICFFILPALIIFIAIIIFPIFMSGYYSTLQWDGIGKSKFIGIDNYITLFTNHEDGFIESIKNSVILAFLSVFIQLPISLVLALVLSNKVRGENFYRSVYFIPVIVSTVVIGQLWMKIYHPGYGLLNTFLRNIGLDSLAKEWIGSTDTALGAVFVPVVWQYIGYHMLLMYAAIKSISSDIMEAAKIDGASSVQTAFRITIPLIKPILEVCVTFAVIGSLKTFDLIYVLTGGGPVHATEVPSTLMFNTIFHKYQYGYGSSMAIFIIGECLLLTVVIQKLFRMKKA</sequence>
<dbReference type="GO" id="GO:0055085">
    <property type="term" value="P:transmembrane transport"/>
    <property type="evidence" value="ECO:0007669"/>
    <property type="project" value="InterPro"/>
</dbReference>
<organism evidence="9 10">
    <name type="scientific">Ruminiclostridium cellobioparum subsp. termitidis CT1112</name>
    <dbReference type="NCBI Taxonomy" id="1195236"/>
    <lineage>
        <taxon>Bacteria</taxon>
        <taxon>Bacillati</taxon>
        <taxon>Bacillota</taxon>
        <taxon>Clostridia</taxon>
        <taxon>Eubacteriales</taxon>
        <taxon>Oscillospiraceae</taxon>
        <taxon>Ruminiclostridium</taxon>
    </lineage>
</organism>
<comment type="subcellular location">
    <subcellularLocation>
        <location evidence="1 7">Cell membrane</location>
        <topology evidence="1 7">Multi-pass membrane protein</topology>
    </subcellularLocation>
</comment>
<dbReference type="STRING" id="1195236.CTER_1948"/>
<dbReference type="PANTHER" id="PTHR43227">
    <property type="entry name" value="BLL4140 PROTEIN"/>
    <property type="match status" value="1"/>
</dbReference>
<proteinExistence type="inferred from homology"/>
<evidence type="ECO:0000259" key="8">
    <source>
        <dbReference type="PROSITE" id="PS50928"/>
    </source>
</evidence>
<feature type="transmembrane region" description="Helical" evidence="7">
    <location>
        <begin position="263"/>
        <end position="284"/>
    </location>
</feature>
<evidence type="ECO:0000313" key="10">
    <source>
        <dbReference type="Proteomes" id="UP000014155"/>
    </source>
</evidence>
<feature type="transmembrane region" description="Helical" evidence="7">
    <location>
        <begin position="203"/>
        <end position="225"/>
    </location>
</feature>
<dbReference type="AlphaFoldDB" id="S0FIV9"/>
<dbReference type="Pfam" id="PF00528">
    <property type="entry name" value="BPD_transp_1"/>
    <property type="match status" value="1"/>
</dbReference>
<evidence type="ECO:0000256" key="3">
    <source>
        <dbReference type="ARBA" id="ARBA00022475"/>
    </source>
</evidence>
<accession>S0FIV9</accession>
<dbReference type="InterPro" id="IPR050809">
    <property type="entry name" value="UgpAE/MalFG_permease"/>
</dbReference>
<evidence type="ECO:0000313" key="9">
    <source>
        <dbReference type="EMBL" id="EMS71975.1"/>
    </source>
</evidence>
<keyword evidence="10" id="KW-1185">Reference proteome</keyword>
<evidence type="ECO:0000256" key="4">
    <source>
        <dbReference type="ARBA" id="ARBA00022692"/>
    </source>
</evidence>
<evidence type="ECO:0000256" key="1">
    <source>
        <dbReference type="ARBA" id="ARBA00004651"/>
    </source>
</evidence>
<feature type="transmembrane region" description="Helical" evidence="7">
    <location>
        <begin position="158"/>
        <end position="182"/>
    </location>
</feature>
<dbReference type="PATRIC" id="fig|1195236.3.peg.2244"/>
<keyword evidence="3" id="KW-1003">Cell membrane</keyword>
<dbReference type="Proteomes" id="UP000014155">
    <property type="component" value="Unassembled WGS sequence"/>
</dbReference>
<comment type="similarity">
    <text evidence="7">Belongs to the binding-protein-dependent transport system permease family.</text>
</comment>
<dbReference type="PANTHER" id="PTHR43227:SF11">
    <property type="entry name" value="BLL4140 PROTEIN"/>
    <property type="match status" value="1"/>
</dbReference>
<dbReference type="EMBL" id="AORV01000031">
    <property type="protein sequence ID" value="EMS71975.1"/>
    <property type="molecule type" value="Genomic_DNA"/>
</dbReference>
<keyword evidence="2 7" id="KW-0813">Transport</keyword>
<dbReference type="eggNOG" id="COG1175">
    <property type="taxonomic scope" value="Bacteria"/>
</dbReference>
<dbReference type="SUPFAM" id="SSF161098">
    <property type="entry name" value="MetI-like"/>
    <property type="match status" value="1"/>
</dbReference>
<evidence type="ECO:0000256" key="2">
    <source>
        <dbReference type="ARBA" id="ARBA00022448"/>
    </source>
</evidence>
<feature type="transmembrane region" description="Helical" evidence="7">
    <location>
        <begin position="12"/>
        <end position="32"/>
    </location>
</feature>
<evidence type="ECO:0000256" key="6">
    <source>
        <dbReference type="ARBA" id="ARBA00023136"/>
    </source>
</evidence>
<feature type="transmembrane region" description="Helical" evidence="7">
    <location>
        <begin position="107"/>
        <end position="125"/>
    </location>
</feature>
<protein>
    <submittedName>
        <fullName evidence="9">ABC transporter, permease protein</fullName>
    </submittedName>
</protein>
<feature type="domain" description="ABC transmembrane type-1" evidence="8">
    <location>
        <begin position="70"/>
        <end position="284"/>
    </location>
</feature>
<evidence type="ECO:0000256" key="7">
    <source>
        <dbReference type="RuleBase" id="RU363032"/>
    </source>
</evidence>
<gene>
    <name evidence="9" type="ORF">CTER_1948</name>
</gene>
<dbReference type="PROSITE" id="PS50928">
    <property type="entry name" value="ABC_TM1"/>
    <property type="match status" value="1"/>
</dbReference>
<name>S0FIV9_RUMCE</name>
<dbReference type="CDD" id="cd06261">
    <property type="entry name" value="TM_PBP2"/>
    <property type="match status" value="1"/>
</dbReference>
<dbReference type="Gene3D" id="1.10.3720.10">
    <property type="entry name" value="MetI-like"/>
    <property type="match status" value="1"/>
</dbReference>
<dbReference type="InterPro" id="IPR000515">
    <property type="entry name" value="MetI-like"/>
</dbReference>
<evidence type="ECO:0000256" key="5">
    <source>
        <dbReference type="ARBA" id="ARBA00022989"/>
    </source>
</evidence>
<dbReference type="RefSeq" id="WP_004625485.1">
    <property type="nucleotide sequence ID" value="NZ_AORV01000031.1"/>
</dbReference>
<dbReference type="GO" id="GO:0005886">
    <property type="term" value="C:plasma membrane"/>
    <property type="evidence" value="ECO:0007669"/>
    <property type="project" value="UniProtKB-SubCell"/>
</dbReference>
<reference evidence="9 10" key="1">
    <citation type="journal article" date="2013" name="Genome Announc.">
        <title>Draft Genome Sequence of the Cellulolytic, Mesophilic, Anaerobic Bacterium Clostridium termitidis Strain CT1112 (DSM 5398).</title>
        <authorList>
            <person name="Lal S."/>
            <person name="Ramachandran U."/>
            <person name="Zhang X."/>
            <person name="Munir R."/>
            <person name="Sparling R."/>
            <person name="Levin D.B."/>
        </authorList>
    </citation>
    <scope>NUCLEOTIDE SEQUENCE [LARGE SCALE GENOMIC DNA]</scope>
    <source>
        <strain evidence="9 10">CT1112</strain>
    </source>
</reference>
<keyword evidence="5 7" id="KW-1133">Transmembrane helix</keyword>
<feature type="transmembrane region" description="Helical" evidence="7">
    <location>
        <begin position="74"/>
        <end position="95"/>
    </location>
</feature>
<keyword evidence="4 7" id="KW-0812">Transmembrane</keyword>
<dbReference type="InterPro" id="IPR035906">
    <property type="entry name" value="MetI-like_sf"/>
</dbReference>
<keyword evidence="6 7" id="KW-0472">Membrane</keyword>
<comment type="caution">
    <text evidence="9">The sequence shown here is derived from an EMBL/GenBank/DDBJ whole genome shotgun (WGS) entry which is preliminary data.</text>
</comment>